<sequence>MYSRELKLWEMENNLENKDENKTIVGNRGCCVVDDQSDDYSVNQSGCCKLSSFNWLSGYEDPGQEEEEQFVEIRFKNGRKDFFLCPAGLRLKENEIVTVETSPGHDIGIVALTGNLVQQQMKRKNFDSSRSENRKVYRHARPSDIEKWMTAVSQEKAALYGTRRIAGELGLDMKVNDVEYMGDKTKAIFYFTASERVDFRQLIRRLADEFKVRIEMRQIGVRQEAAKLGGIGSCGRELCCASHMCTFKSVSTNSARTQQLSLNPQKLAGQCGKLKCCLNYELDDYLDALAEFPDNKTVLRTKKGPAYHQKSDIFQKLMWFAYADDPNNIMALPVDKVKKVISMNQKNSLPADLEAFALQTEQKSTEQLSNGTDDYASYI</sequence>
<evidence type="ECO:0000313" key="2">
    <source>
        <dbReference type="EMBL" id="VAW30208.1"/>
    </source>
</evidence>
<dbReference type="InterPro" id="IPR047767">
    <property type="entry name" value="PSP1-like"/>
</dbReference>
<accession>A0A3B0UHV9</accession>
<organism evidence="2">
    <name type="scientific">hydrothermal vent metagenome</name>
    <dbReference type="NCBI Taxonomy" id="652676"/>
    <lineage>
        <taxon>unclassified sequences</taxon>
        <taxon>metagenomes</taxon>
        <taxon>ecological metagenomes</taxon>
    </lineage>
</organism>
<name>A0A3B0UHV9_9ZZZZ</name>
<dbReference type="GO" id="GO:0005737">
    <property type="term" value="C:cytoplasm"/>
    <property type="evidence" value="ECO:0007669"/>
    <property type="project" value="TreeGrafter"/>
</dbReference>
<gene>
    <name evidence="2" type="ORF">MNBD_BACTEROID07-915</name>
</gene>
<evidence type="ECO:0000259" key="1">
    <source>
        <dbReference type="PROSITE" id="PS51411"/>
    </source>
</evidence>
<reference evidence="2" key="1">
    <citation type="submission" date="2018-06" db="EMBL/GenBank/DDBJ databases">
        <authorList>
            <person name="Zhirakovskaya E."/>
        </authorList>
    </citation>
    <scope>NUCLEOTIDE SEQUENCE</scope>
</reference>
<protein>
    <submittedName>
        <fullName evidence="2">Stage 0 sporulation protein YaaT</fullName>
    </submittedName>
</protein>
<dbReference type="PANTHER" id="PTHR43830">
    <property type="entry name" value="PROTEIN PSP1"/>
    <property type="match status" value="1"/>
</dbReference>
<feature type="domain" description="PSP1 C-terminal" evidence="1">
    <location>
        <begin position="134"/>
        <end position="219"/>
    </location>
</feature>
<dbReference type="NCBIfam" id="NF041131">
    <property type="entry name" value="RicT_YaaT_fam"/>
    <property type="match status" value="1"/>
</dbReference>
<dbReference type="EMBL" id="UOET01000487">
    <property type="protein sequence ID" value="VAW30208.1"/>
    <property type="molecule type" value="Genomic_DNA"/>
</dbReference>
<dbReference type="PANTHER" id="PTHR43830:SF3">
    <property type="entry name" value="PROTEIN PSP1"/>
    <property type="match status" value="1"/>
</dbReference>
<dbReference type="AlphaFoldDB" id="A0A3B0UHV9"/>
<proteinExistence type="predicted"/>
<dbReference type="InterPro" id="IPR007557">
    <property type="entry name" value="PSP1_C"/>
</dbReference>
<dbReference type="Pfam" id="PF04468">
    <property type="entry name" value="PSP1"/>
    <property type="match status" value="1"/>
</dbReference>
<dbReference type="PROSITE" id="PS51411">
    <property type="entry name" value="PSP1_C"/>
    <property type="match status" value="1"/>
</dbReference>